<evidence type="ECO:0000256" key="1">
    <source>
        <dbReference type="SAM" id="Phobius"/>
    </source>
</evidence>
<gene>
    <name evidence="2" type="ORF">E2C01_087016</name>
</gene>
<keyword evidence="1" id="KW-1133">Transmembrane helix</keyword>
<accession>A0A5B7J5E1</accession>
<organism evidence="2 3">
    <name type="scientific">Portunus trituberculatus</name>
    <name type="common">Swimming crab</name>
    <name type="synonym">Neptunus trituberculatus</name>
    <dbReference type="NCBI Taxonomy" id="210409"/>
    <lineage>
        <taxon>Eukaryota</taxon>
        <taxon>Metazoa</taxon>
        <taxon>Ecdysozoa</taxon>
        <taxon>Arthropoda</taxon>
        <taxon>Crustacea</taxon>
        <taxon>Multicrustacea</taxon>
        <taxon>Malacostraca</taxon>
        <taxon>Eumalacostraca</taxon>
        <taxon>Eucarida</taxon>
        <taxon>Decapoda</taxon>
        <taxon>Pleocyemata</taxon>
        <taxon>Brachyura</taxon>
        <taxon>Eubrachyura</taxon>
        <taxon>Portunoidea</taxon>
        <taxon>Portunidae</taxon>
        <taxon>Portuninae</taxon>
        <taxon>Portunus</taxon>
    </lineage>
</organism>
<sequence>MGHLQVTPALGAFSAYLPSRAAPPHSPSLHCPNICPAPGAHCPSRWDTRSSRPGPCVFILRGTSNRGCQQREVDGAFVLPLLSTGPRNVRRRRGGAARRPTEGATSWQPWSFTVFVYVPIFSPMVHCLWLLLALVIFPHHSLFFPSPSQCSLCVLCPFHRT</sequence>
<comment type="caution">
    <text evidence="2">The sequence shown here is derived from an EMBL/GenBank/DDBJ whole genome shotgun (WGS) entry which is preliminary data.</text>
</comment>
<evidence type="ECO:0000313" key="3">
    <source>
        <dbReference type="Proteomes" id="UP000324222"/>
    </source>
</evidence>
<dbReference type="EMBL" id="VSRR010089601">
    <property type="protein sequence ID" value="MPC91950.1"/>
    <property type="molecule type" value="Genomic_DNA"/>
</dbReference>
<reference evidence="2 3" key="1">
    <citation type="submission" date="2019-05" db="EMBL/GenBank/DDBJ databases">
        <title>Another draft genome of Portunus trituberculatus and its Hox gene families provides insights of decapod evolution.</title>
        <authorList>
            <person name="Jeong J.-H."/>
            <person name="Song I."/>
            <person name="Kim S."/>
            <person name="Choi T."/>
            <person name="Kim D."/>
            <person name="Ryu S."/>
            <person name="Kim W."/>
        </authorList>
    </citation>
    <scope>NUCLEOTIDE SEQUENCE [LARGE SCALE GENOMIC DNA]</scope>
    <source>
        <tissue evidence="2">Muscle</tissue>
    </source>
</reference>
<dbReference type="Proteomes" id="UP000324222">
    <property type="component" value="Unassembled WGS sequence"/>
</dbReference>
<dbReference type="AlphaFoldDB" id="A0A5B7J5E1"/>
<keyword evidence="1" id="KW-0472">Membrane</keyword>
<proteinExistence type="predicted"/>
<evidence type="ECO:0000313" key="2">
    <source>
        <dbReference type="EMBL" id="MPC91950.1"/>
    </source>
</evidence>
<keyword evidence="1" id="KW-0812">Transmembrane</keyword>
<protein>
    <submittedName>
        <fullName evidence="2">Uncharacterized protein</fullName>
    </submittedName>
</protein>
<name>A0A5B7J5E1_PORTR</name>
<keyword evidence="3" id="KW-1185">Reference proteome</keyword>
<feature type="transmembrane region" description="Helical" evidence="1">
    <location>
        <begin position="114"/>
        <end position="137"/>
    </location>
</feature>